<comment type="caution">
    <text evidence="2">The sequence shown here is derived from an EMBL/GenBank/DDBJ whole genome shotgun (WGS) entry which is preliminary data.</text>
</comment>
<keyword evidence="1" id="KW-0472">Membrane</keyword>
<dbReference type="Proteomes" id="UP000608662">
    <property type="component" value="Unassembled WGS sequence"/>
</dbReference>
<proteinExistence type="predicted"/>
<evidence type="ECO:0000313" key="2">
    <source>
        <dbReference type="EMBL" id="NLV10504.1"/>
    </source>
</evidence>
<feature type="transmembrane region" description="Helical" evidence="1">
    <location>
        <begin position="163"/>
        <end position="182"/>
    </location>
</feature>
<evidence type="ECO:0000256" key="1">
    <source>
        <dbReference type="SAM" id="Phobius"/>
    </source>
</evidence>
<sequence>MAYHQGHWQNALVMPYLLLTLIAAHYTICADDSTDKRSWALLTGILLGISGLHQLALTALTVMAVTVIYLYKNEFRSLIITGISGGILGAPMLFISPVQENTIKHLDQPSRNPLEFTVPELQHLDGILLHPKLIIVSFMIGAIGYSIIQQGELVTESGVLESTLGIFSMVFIYSHIFKLYYWSKITHPNVIAVGWGLFVVAIWTTILSDEMDFSLNLFR</sequence>
<name>A0A847UG85_9EURY</name>
<evidence type="ECO:0000313" key="3">
    <source>
        <dbReference type="Proteomes" id="UP000608662"/>
    </source>
</evidence>
<organism evidence="2 3">
    <name type="scientific">Halomicrobium mukohataei</name>
    <dbReference type="NCBI Taxonomy" id="57705"/>
    <lineage>
        <taxon>Archaea</taxon>
        <taxon>Methanobacteriati</taxon>
        <taxon>Methanobacteriota</taxon>
        <taxon>Stenosarchaea group</taxon>
        <taxon>Halobacteria</taxon>
        <taxon>Halobacteriales</taxon>
        <taxon>Haloarculaceae</taxon>
        <taxon>Halomicrobium</taxon>
    </lineage>
</organism>
<protein>
    <submittedName>
        <fullName evidence="2">Uncharacterized protein</fullName>
    </submittedName>
</protein>
<accession>A0A847UG85</accession>
<dbReference type="AlphaFoldDB" id="A0A847UG85"/>
<keyword evidence="1" id="KW-1133">Transmembrane helix</keyword>
<feature type="transmembrane region" description="Helical" evidence="1">
    <location>
        <begin position="133"/>
        <end position="151"/>
    </location>
</feature>
<feature type="transmembrane region" description="Helical" evidence="1">
    <location>
        <begin position="41"/>
        <end position="71"/>
    </location>
</feature>
<feature type="transmembrane region" description="Helical" evidence="1">
    <location>
        <begin position="189"/>
        <end position="208"/>
    </location>
</feature>
<keyword evidence="1" id="KW-0812">Transmembrane</keyword>
<feature type="transmembrane region" description="Helical" evidence="1">
    <location>
        <begin position="12"/>
        <end position="29"/>
    </location>
</feature>
<gene>
    <name evidence="2" type="ORF">GOC74_11255</name>
</gene>
<reference evidence="2" key="1">
    <citation type="submission" date="2019-12" db="EMBL/GenBank/DDBJ databases">
        <title>Whole-genome sequence of Halomicrobium mukohataei pws1.</title>
        <authorList>
            <person name="Verma D.K."/>
            <person name="Gopal K."/>
            <person name="Prasad E.S."/>
        </authorList>
    </citation>
    <scope>NUCLEOTIDE SEQUENCE</scope>
    <source>
        <strain evidence="2">Pws1</strain>
    </source>
</reference>
<feature type="transmembrane region" description="Helical" evidence="1">
    <location>
        <begin position="77"/>
        <end position="95"/>
    </location>
</feature>
<dbReference type="RefSeq" id="WP_170094189.1">
    <property type="nucleotide sequence ID" value="NZ_WOYG01000001.1"/>
</dbReference>
<dbReference type="EMBL" id="WOYG01000001">
    <property type="protein sequence ID" value="NLV10504.1"/>
    <property type="molecule type" value="Genomic_DNA"/>
</dbReference>